<evidence type="ECO:0000256" key="1">
    <source>
        <dbReference type="ARBA" id="ARBA00023002"/>
    </source>
</evidence>
<dbReference type="EMBL" id="CAJPDR010000020">
    <property type="protein sequence ID" value="CAF9907138.1"/>
    <property type="molecule type" value="Genomic_DNA"/>
</dbReference>
<comment type="caution">
    <text evidence="4">The sequence shown here is derived from an EMBL/GenBank/DDBJ whole genome shotgun (WGS) entry which is preliminary data.</text>
</comment>
<gene>
    <name evidence="4" type="ORF">ALECFALPRED_003074</name>
</gene>
<proteinExistence type="predicted"/>
<evidence type="ECO:0000259" key="3">
    <source>
        <dbReference type="SMART" id="SM00903"/>
    </source>
</evidence>
<dbReference type="AlphaFoldDB" id="A0A8H3EMF7"/>
<dbReference type="GO" id="GO:0010181">
    <property type="term" value="F:FMN binding"/>
    <property type="evidence" value="ECO:0007669"/>
    <property type="project" value="InterPro"/>
</dbReference>
<dbReference type="InterPro" id="IPR012349">
    <property type="entry name" value="Split_barrel_FMN-bd"/>
</dbReference>
<evidence type="ECO:0000313" key="5">
    <source>
        <dbReference type="Proteomes" id="UP000664203"/>
    </source>
</evidence>
<accession>A0A8H3EMF7</accession>
<protein>
    <recommendedName>
        <fullName evidence="3">Flavin reductase like domain-containing protein</fullName>
    </recommendedName>
</protein>
<feature type="region of interest" description="Disordered" evidence="2">
    <location>
        <begin position="1"/>
        <end position="54"/>
    </location>
</feature>
<dbReference type="GO" id="GO:0042602">
    <property type="term" value="F:riboflavin reductase (NADPH) activity"/>
    <property type="evidence" value="ECO:0007669"/>
    <property type="project" value="TreeGrafter"/>
</dbReference>
<dbReference type="PANTHER" id="PTHR30466:SF1">
    <property type="entry name" value="FMN REDUCTASE (NADH) RUTF"/>
    <property type="match status" value="1"/>
</dbReference>
<feature type="compositionally biased region" description="Low complexity" evidence="2">
    <location>
        <begin position="21"/>
        <end position="30"/>
    </location>
</feature>
<dbReference type="Gene3D" id="2.30.110.10">
    <property type="entry name" value="Electron Transport, Fmn-binding Protein, Chain A"/>
    <property type="match status" value="1"/>
</dbReference>
<feature type="domain" description="Flavin reductase like" evidence="3">
    <location>
        <begin position="71"/>
        <end position="254"/>
    </location>
</feature>
<keyword evidence="1" id="KW-0560">Oxidoreductase</keyword>
<dbReference type="InterPro" id="IPR050268">
    <property type="entry name" value="NADH-dep_flavin_reductase"/>
</dbReference>
<dbReference type="OrthoDB" id="2015405at2759"/>
<dbReference type="Proteomes" id="UP000664203">
    <property type="component" value="Unassembled WGS sequence"/>
</dbReference>
<dbReference type="Pfam" id="PF01613">
    <property type="entry name" value="Flavin_Reduct"/>
    <property type="match status" value="1"/>
</dbReference>
<keyword evidence="5" id="KW-1185">Reference proteome</keyword>
<evidence type="ECO:0000256" key="2">
    <source>
        <dbReference type="SAM" id="MobiDB-lite"/>
    </source>
</evidence>
<sequence>MTTHHGLSSVLRILRRPPPSASYRRSFSASGHLKEHEGEQNDPPPKGSDYDYRKPSYAARRNFPAHIRHLMRSTPNPLTVIISHPSPRQFRDDASATSANQHNGPTADAKENDLDQMPKIAGLLVSSFNTVTLTPKPYVSFNVRLPSSTYGAIEASNEFTASGLKDARVADTFVKRKLTLRESWGGNIWHDLVEMDGRLKEGKGGTWWMRCRLSRDKCTVVGDHMVVVAKVVEAGGYEGGEGIGLVYAEGEYRMVGEVVNMNEEKGNH</sequence>
<feature type="compositionally biased region" description="Polar residues" evidence="2">
    <location>
        <begin position="95"/>
        <end position="104"/>
    </location>
</feature>
<evidence type="ECO:0000313" key="4">
    <source>
        <dbReference type="EMBL" id="CAF9907138.1"/>
    </source>
</evidence>
<name>A0A8H3EMF7_9LECA</name>
<organism evidence="4 5">
    <name type="scientific">Alectoria fallacina</name>
    <dbReference type="NCBI Taxonomy" id="1903189"/>
    <lineage>
        <taxon>Eukaryota</taxon>
        <taxon>Fungi</taxon>
        <taxon>Dikarya</taxon>
        <taxon>Ascomycota</taxon>
        <taxon>Pezizomycotina</taxon>
        <taxon>Lecanoromycetes</taxon>
        <taxon>OSLEUM clade</taxon>
        <taxon>Lecanoromycetidae</taxon>
        <taxon>Lecanorales</taxon>
        <taxon>Lecanorineae</taxon>
        <taxon>Parmeliaceae</taxon>
        <taxon>Alectoria</taxon>
    </lineage>
</organism>
<dbReference type="PANTHER" id="PTHR30466">
    <property type="entry name" value="FLAVIN REDUCTASE"/>
    <property type="match status" value="1"/>
</dbReference>
<feature type="region of interest" description="Disordered" evidence="2">
    <location>
        <begin position="78"/>
        <end position="112"/>
    </location>
</feature>
<dbReference type="SUPFAM" id="SSF50475">
    <property type="entry name" value="FMN-binding split barrel"/>
    <property type="match status" value="1"/>
</dbReference>
<reference evidence="4" key="1">
    <citation type="submission" date="2021-03" db="EMBL/GenBank/DDBJ databases">
        <authorList>
            <person name="Tagirdzhanova G."/>
        </authorList>
    </citation>
    <scope>NUCLEOTIDE SEQUENCE</scope>
</reference>
<dbReference type="SMART" id="SM00903">
    <property type="entry name" value="Flavin_Reduct"/>
    <property type="match status" value="1"/>
</dbReference>
<dbReference type="InterPro" id="IPR002563">
    <property type="entry name" value="Flavin_Rdtase-like_dom"/>
</dbReference>